<dbReference type="RefSeq" id="WP_245706370.1">
    <property type="nucleotide sequence ID" value="NZ_FNQN01000002.1"/>
</dbReference>
<gene>
    <name evidence="4" type="ORF">SAMN05660420_00936</name>
</gene>
<proteinExistence type="predicted"/>
<reference evidence="4 5" key="1">
    <citation type="submission" date="2016-10" db="EMBL/GenBank/DDBJ databases">
        <authorList>
            <person name="de Groot N.N."/>
        </authorList>
    </citation>
    <scope>NUCLEOTIDE SEQUENCE [LARGE SCALE GENOMIC DNA]</scope>
    <source>
        <strain evidence="4 5">DSM 7343</strain>
    </source>
</reference>
<evidence type="ECO:0000259" key="3">
    <source>
        <dbReference type="PROSITE" id="PS50110"/>
    </source>
</evidence>
<keyword evidence="2" id="KW-0812">Transmembrane</keyword>
<dbReference type="STRING" id="37625.SAMN05660420_00936"/>
<accession>A0A1H3XEC0</accession>
<dbReference type="InterPro" id="IPR001789">
    <property type="entry name" value="Sig_transdc_resp-reg_receiver"/>
</dbReference>
<keyword evidence="2" id="KW-1133">Transmembrane helix</keyword>
<dbReference type="CDD" id="cd00156">
    <property type="entry name" value="REC"/>
    <property type="match status" value="1"/>
</dbReference>
<protein>
    <submittedName>
        <fullName evidence="4">Response regulator receiver domain-containing protein</fullName>
    </submittedName>
</protein>
<feature type="transmembrane region" description="Helical" evidence="2">
    <location>
        <begin position="173"/>
        <end position="198"/>
    </location>
</feature>
<dbReference type="GO" id="GO:0000160">
    <property type="term" value="P:phosphorelay signal transduction system"/>
    <property type="evidence" value="ECO:0007669"/>
    <property type="project" value="InterPro"/>
</dbReference>
<dbReference type="InterPro" id="IPR011006">
    <property type="entry name" value="CheY-like_superfamily"/>
</dbReference>
<dbReference type="PROSITE" id="PS50110">
    <property type="entry name" value="RESPONSE_REGULATORY"/>
    <property type="match status" value="1"/>
</dbReference>
<keyword evidence="1" id="KW-0597">Phosphoprotein</keyword>
<dbReference type="EMBL" id="FNQN01000002">
    <property type="protein sequence ID" value="SDZ97689.1"/>
    <property type="molecule type" value="Genomic_DNA"/>
</dbReference>
<dbReference type="AlphaFoldDB" id="A0A1H3XEC0"/>
<dbReference type="Gene3D" id="3.40.50.2300">
    <property type="match status" value="1"/>
</dbReference>
<keyword evidence="5" id="KW-1185">Reference proteome</keyword>
<name>A0A1H3XEC0_9BACT</name>
<evidence type="ECO:0000256" key="1">
    <source>
        <dbReference type="PROSITE-ProRule" id="PRU00169"/>
    </source>
</evidence>
<feature type="domain" description="Response regulatory" evidence="3">
    <location>
        <begin position="3"/>
        <end position="117"/>
    </location>
</feature>
<evidence type="ECO:0000313" key="4">
    <source>
        <dbReference type="EMBL" id="SDZ97689.1"/>
    </source>
</evidence>
<dbReference type="Proteomes" id="UP000199409">
    <property type="component" value="Unassembled WGS sequence"/>
</dbReference>
<evidence type="ECO:0000256" key="2">
    <source>
        <dbReference type="SAM" id="Phobius"/>
    </source>
</evidence>
<organism evidence="4 5">
    <name type="scientific">Desulfuromusa kysingii</name>
    <dbReference type="NCBI Taxonomy" id="37625"/>
    <lineage>
        <taxon>Bacteria</taxon>
        <taxon>Pseudomonadati</taxon>
        <taxon>Thermodesulfobacteriota</taxon>
        <taxon>Desulfuromonadia</taxon>
        <taxon>Desulfuromonadales</taxon>
        <taxon>Geopsychrobacteraceae</taxon>
        <taxon>Desulfuromusa</taxon>
    </lineage>
</organism>
<sequence length="218" mass="23997">MQGLLIANKNQGSREQLASLFNASDYQVTTVDAVANALEGIINKDIQVVVIDGHYDEQNIVKLIPLLKKCNRNISIILVSDEMPIEMERRIRKEGIFYHALKTVGEDNGEEIRQVVSYAFKKYAENTAIKANKKHKAKAMFPVKSALSTIAMIMMFVSPAFAVDTTQTYNSGILVLLLIGFCALLIVAQLVPAVLVLVGMTKAAVQRTSPRAQKSSSK</sequence>
<feature type="modified residue" description="4-aspartylphosphate" evidence="1">
    <location>
        <position position="52"/>
    </location>
</feature>
<keyword evidence="2" id="KW-0472">Membrane</keyword>
<dbReference type="SUPFAM" id="SSF52172">
    <property type="entry name" value="CheY-like"/>
    <property type="match status" value="1"/>
</dbReference>
<evidence type="ECO:0000313" key="5">
    <source>
        <dbReference type="Proteomes" id="UP000199409"/>
    </source>
</evidence>
<feature type="transmembrane region" description="Helical" evidence="2">
    <location>
        <begin position="141"/>
        <end position="161"/>
    </location>
</feature>